<dbReference type="Pfam" id="PF00080">
    <property type="entry name" value="Sod_Cu"/>
    <property type="match status" value="1"/>
</dbReference>
<feature type="domain" description="Superoxide dismutase copper/zinc binding" evidence="3">
    <location>
        <begin position="55"/>
        <end position="182"/>
    </location>
</feature>
<dbReference type="RefSeq" id="WP_119762289.1">
    <property type="nucleotide sequence ID" value="NZ_QYUM01000003.1"/>
</dbReference>
<comment type="similarity">
    <text evidence="1">Belongs to the Cu-Zn superoxide dismutase family.</text>
</comment>
<dbReference type="Proteomes" id="UP000286100">
    <property type="component" value="Unassembled WGS sequence"/>
</dbReference>
<comment type="caution">
    <text evidence="4">The sequence shown here is derived from an EMBL/GenBank/DDBJ whole genome shotgun (WGS) entry which is preliminary data.</text>
</comment>
<dbReference type="AlphaFoldDB" id="A0A418WL72"/>
<evidence type="ECO:0000256" key="2">
    <source>
        <dbReference type="SAM" id="SignalP"/>
    </source>
</evidence>
<reference evidence="4 5" key="1">
    <citation type="submission" date="2018-09" db="EMBL/GenBank/DDBJ databases">
        <authorList>
            <person name="Zhu H."/>
        </authorList>
    </citation>
    <scope>NUCLEOTIDE SEQUENCE [LARGE SCALE GENOMIC DNA]</scope>
    <source>
        <strain evidence="4 5">K2R01-6</strain>
    </source>
</reference>
<feature type="chain" id="PRO_5019396235" evidence="2">
    <location>
        <begin position="25"/>
        <end position="186"/>
    </location>
</feature>
<dbReference type="EMBL" id="QYUM01000003">
    <property type="protein sequence ID" value="RJF90801.1"/>
    <property type="molecule type" value="Genomic_DNA"/>
</dbReference>
<proteinExistence type="inferred from homology"/>
<dbReference type="GO" id="GO:0006801">
    <property type="term" value="P:superoxide metabolic process"/>
    <property type="evidence" value="ECO:0007669"/>
    <property type="project" value="InterPro"/>
</dbReference>
<dbReference type="Gene3D" id="2.60.40.200">
    <property type="entry name" value="Superoxide dismutase, copper/zinc binding domain"/>
    <property type="match status" value="1"/>
</dbReference>
<keyword evidence="5" id="KW-1185">Reference proteome</keyword>
<protein>
    <submittedName>
        <fullName evidence="4">Superoxide dismutase family protein</fullName>
    </submittedName>
</protein>
<dbReference type="PANTHER" id="PTHR10003">
    <property type="entry name" value="SUPEROXIDE DISMUTASE CU-ZN -RELATED"/>
    <property type="match status" value="1"/>
</dbReference>
<evidence type="ECO:0000313" key="5">
    <source>
        <dbReference type="Proteomes" id="UP000286100"/>
    </source>
</evidence>
<dbReference type="GO" id="GO:0005507">
    <property type="term" value="F:copper ion binding"/>
    <property type="evidence" value="ECO:0007669"/>
    <property type="project" value="InterPro"/>
</dbReference>
<dbReference type="SUPFAM" id="SSF49329">
    <property type="entry name" value="Cu,Zn superoxide dismutase-like"/>
    <property type="match status" value="1"/>
</dbReference>
<organism evidence="4 5">
    <name type="scientific">Sphingomonas cavernae</name>
    <dbReference type="NCBI Taxonomy" id="2320861"/>
    <lineage>
        <taxon>Bacteria</taxon>
        <taxon>Pseudomonadati</taxon>
        <taxon>Pseudomonadota</taxon>
        <taxon>Alphaproteobacteria</taxon>
        <taxon>Sphingomonadales</taxon>
        <taxon>Sphingomonadaceae</taxon>
        <taxon>Sphingomonas</taxon>
    </lineage>
</organism>
<sequence>MLRRDVRQLGLAAALLALGLSGCAANDTAAETPAPAGPASARATLQGPTGNALGSALIEDTGHGLKLTVTGTGLPQGAHGTHIHMVGRCDAPDFASAGSHWNPTGAQHGKDNPQGAHAGDLPNLLIGTDGQGSFTIDLHGAKMSGPGGLLDEDGAALVVHTNPDDLKTDPTGNSGGRIACGAFVAG</sequence>
<evidence type="ECO:0000313" key="4">
    <source>
        <dbReference type="EMBL" id="RJF90801.1"/>
    </source>
</evidence>
<name>A0A418WL72_9SPHN</name>
<accession>A0A418WL72</accession>
<evidence type="ECO:0000259" key="3">
    <source>
        <dbReference type="Pfam" id="PF00080"/>
    </source>
</evidence>
<gene>
    <name evidence="4" type="ORF">D3876_11455</name>
</gene>
<dbReference type="InterPro" id="IPR036423">
    <property type="entry name" value="SOD-like_Cu/Zn_dom_sf"/>
</dbReference>
<dbReference type="PROSITE" id="PS51257">
    <property type="entry name" value="PROKAR_LIPOPROTEIN"/>
    <property type="match status" value="1"/>
</dbReference>
<dbReference type="OrthoDB" id="5431326at2"/>
<dbReference type="InterPro" id="IPR001424">
    <property type="entry name" value="SOD_Cu_Zn_dom"/>
</dbReference>
<dbReference type="CDD" id="cd00305">
    <property type="entry name" value="Cu-Zn_Superoxide_Dismutase"/>
    <property type="match status" value="1"/>
</dbReference>
<feature type="signal peptide" evidence="2">
    <location>
        <begin position="1"/>
        <end position="24"/>
    </location>
</feature>
<evidence type="ECO:0000256" key="1">
    <source>
        <dbReference type="ARBA" id="ARBA00010457"/>
    </source>
</evidence>
<keyword evidence="2" id="KW-0732">Signal</keyword>
<dbReference type="InterPro" id="IPR024134">
    <property type="entry name" value="SOD_Cu/Zn_/chaperone"/>
</dbReference>